<dbReference type="InterPro" id="IPR004437">
    <property type="entry name" value="ParB/RepB/Spo0J"/>
</dbReference>
<evidence type="ECO:0000256" key="2">
    <source>
        <dbReference type="ARBA" id="ARBA00022829"/>
    </source>
</evidence>
<dbReference type="InterPro" id="IPR003115">
    <property type="entry name" value="ParB_N"/>
</dbReference>
<dbReference type="InterPro" id="IPR041468">
    <property type="entry name" value="HTH_ParB/Spo0J"/>
</dbReference>
<dbReference type="InterPro" id="IPR001387">
    <property type="entry name" value="Cro/C1-type_HTH"/>
</dbReference>
<feature type="compositionally biased region" description="Acidic residues" evidence="4">
    <location>
        <begin position="566"/>
        <end position="630"/>
    </location>
</feature>
<reference evidence="6" key="1">
    <citation type="submission" date="2022-08" db="EMBL/GenBank/DDBJ databases">
        <title>Draft genome sequencing of Roseisolibacter agri AW1220.</title>
        <authorList>
            <person name="Tobiishi Y."/>
            <person name="Tonouchi A."/>
        </authorList>
    </citation>
    <scope>NUCLEOTIDE SEQUENCE</scope>
    <source>
        <strain evidence="6">AW1220</strain>
    </source>
</reference>
<dbReference type="Proteomes" id="UP001161325">
    <property type="component" value="Unassembled WGS sequence"/>
</dbReference>
<dbReference type="RefSeq" id="WP_284349473.1">
    <property type="nucleotide sequence ID" value="NZ_BRXS01000002.1"/>
</dbReference>
<dbReference type="Pfam" id="PF02195">
    <property type="entry name" value="ParB_N"/>
    <property type="match status" value="1"/>
</dbReference>
<dbReference type="NCBIfam" id="TIGR00180">
    <property type="entry name" value="parB_part"/>
    <property type="match status" value="1"/>
</dbReference>
<dbReference type="SUPFAM" id="SSF109709">
    <property type="entry name" value="KorB DNA-binding domain-like"/>
    <property type="match status" value="1"/>
</dbReference>
<dbReference type="EMBL" id="BRXS01000002">
    <property type="protein sequence ID" value="GLC25033.1"/>
    <property type="molecule type" value="Genomic_DNA"/>
</dbReference>
<evidence type="ECO:0000256" key="4">
    <source>
        <dbReference type="SAM" id="MobiDB-lite"/>
    </source>
</evidence>
<feature type="compositionally biased region" description="Low complexity" evidence="4">
    <location>
        <begin position="657"/>
        <end position="673"/>
    </location>
</feature>
<dbReference type="InterPro" id="IPR050336">
    <property type="entry name" value="Chromosome_partition/occlusion"/>
</dbReference>
<feature type="compositionally biased region" description="Low complexity" evidence="4">
    <location>
        <begin position="297"/>
        <end position="307"/>
    </location>
</feature>
<dbReference type="SUPFAM" id="SSF110849">
    <property type="entry name" value="ParB/Sulfiredoxin"/>
    <property type="match status" value="1"/>
</dbReference>
<dbReference type="SMART" id="SM00470">
    <property type="entry name" value="ParB"/>
    <property type="match status" value="1"/>
</dbReference>
<feature type="compositionally biased region" description="Low complexity" evidence="4">
    <location>
        <begin position="8"/>
        <end position="21"/>
    </location>
</feature>
<feature type="domain" description="HTH cro/C1-type" evidence="5">
    <location>
        <begin position="133"/>
        <end position="158"/>
    </location>
</feature>
<proteinExistence type="inferred from homology"/>
<organism evidence="6 7">
    <name type="scientific">Roseisolibacter agri</name>
    <dbReference type="NCBI Taxonomy" id="2014610"/>
    <lineage>
        <taxon>Bacteria</taxon>
        <taxon>Pseudomonadati</taxon>
        <taxon>Gemmatimonadota</taxon>
        <taxon>Gemmatimonadia</taxon>
        <taxon>Gemmatimonadales</taxon>
        <taxon>Gemmatimonadaceae</taxon>
        <taxon>Roseisolibacter</taxon>
    </lineage>
</organism>
<dbReference type="FunFam" id="3.90.1530.30:FF:000001">
    <property type="entry name" value="Chromosome partitioning protein ParB"/>
    <property type="match status" value="1"/>
</dbReference>
<sequence length="673" mass="72142">MNRPKKGAAAPASAPTTPLADAGELRTIGTALIDPSPYQPRKEFDATELQNLADSMAANGLLQPITVRFTGTEHRERYELIAGERRLRAAKLLMWETIPAVVKSIDDAAAATLATIENLQRANLAPLEEAEAFAALMKANGWTQQQLAERLGVPRTSIGDRVRLLSLPTVWLDEIRAGTVLQVSHGAVLHPYTDCPEAVHAAAFELATKSYEWRDARRAKRPVSMDAFRRIVPQAYGPSLCTLNTSGYDRCPFNPAEYSGPVVTVARYANHTPERMAADPTIWKPLAAAAREKNTDSESASRSSDARPVAKAKVGYGDARHEAAITLPRGTEIARATQSSGKVAGVTVLTTPDARWDVEGALRNVDVELLEAALAPEGKVAKGTLVRVAFPYNNGIDRTATRDKAAVKAARDAHAVRWAGRLAALEAAYPAQAAAAIAQHAVSGAGARALLLRIVGDDEWHDDEARVVGGVAASIDLTPPAGSIEPRPDGRRKTPAKQVVRETRAFLEALPLVDVERLAAAVAAQVSGALATPAEALEREQEAERKAYAERRVPWIEGSGGPLASIDDDDEDEDFDEDLLDDEDLDDEDLDEDDDDEADEDEEDLDGLDDFDDVDDEGEDEEDLDDEDDAGLFGDEPQESPALADVAPTKRGRGAGRTRTPNPAPAIAAGGAS</sequence>
<dbReference type="GO" id="GO:0007059">
    <property type="term" value="P:chromosome segregation"/>
    <property type="evidence" value="ECO:0007669"/>
    <property type="project" value="UniProtKB-KW"/>
</dbReference>
<gene>
    <name evidence="6" type="ORF">rosag_15460</name>
</gene>
<name>A0AA37VA34_9BACT</name>
<dbReference type="Pfam" id="PF17762">
    <property type="entry name" value="HTH_ParB"/>
    <property type="match status" value="1"/>
</dbReference>
<evidence type="ECO:0000313" key="6">
    <source>
        <dbReference type="EMBL" id="GLC25033.1"/>
    </source>
</evidence>
<dbReference type="InterPro" id="IPR036086">
    <property type="entry name" value="ParB/Sulfiredoxin_sf"/>
</dbReference>
<evidence type="ECO:0000256" key="3">
    <source>
        <dbReference type="ARBA" id="ARBA00023125"/>
    </source>
</evidence>
<feature type="region of interest" description="Disordered" evidence="4">
    <location>
        <begin position="553"/>
        <end position="673"/>
    </location>
</feature>
<comment type="similarity">
    <text evidence="1">Belongs to the ParB family.</text>
</comment>
<keyword evidence="2" id="KW-0159">Chromosome partition</keyword>
<dbReference type="CDD" id="cd16393">
    <property type="entry name" value="SPO0J_N"/>
    <property type="match status" value="1"/>
</dbReference>
<feature type="region of interest" description="Disordered" evidence="4">
    <location>
        <begin position="1"/>
        <end position="21"/>
    </location>
</feature>
<dbReference type="PANTHER" id="PTHR33375:SF1">
    <property type="entry name" value="CHROMOSOME-PARTITIONING PROTEIN PARB-RELATED"/>
    <property type="match status" value="1"/>
</dbReference>
<accession>A0AA37VA34</accession>
<dbReference type="PROSITE" id="PS50943">
    <property type="entry name" value="HTH_CROC1"/>
    <property type="match status" value="1"/>
</dbReference>
<dbReference type="Gene3D" id="3.90.1530.30">
    <property type="match status" value="1"/>
</dbReference>
<dbReference type="GO" id="GO:0003677">
    <property type="term" value="F:DNA binding"/>
    <property type="evidence" value="ECO:0007669"/>
    <property type="project" value="UniProtKB-KW"/>
</dbReference>
<dbReference type="Gene3D" id="1.10.10.2830">
    <property type="match status" value="1"/>
</dbReference>
<dbReference type="AlphaFoldDB" id="A0AA37VA34"/>
<evidence type="ECO:0000313" key="7">
    <source>
        <dbReference type="Proteomes" id="UP001161325"/>
    </source>
</evidence>
<keyword evidence="3" id="KW-0238">DNA-binding</keyword>
<protein>
    <recommendedName>
        <fullName evidence="5">HTH cro/C1-type domain-containing protein</fullName>
    </recommendedName>
</protein>
<evidence type="ECO:0000259" key="5">
    <source>
        <dbReference type="PROSITE" id="PS50943"/>
    </source>
</evidence>
<dbReference type="PANTHER" id="PTHR33375">
    <property type="entry name" value="CHROMOSOME-PARTITIONING PROTEIN PARB-RELATED"/>
    <property type="match status" value="1"/>
</dbReference>
<dbReference type="CDD" id="cd00093">
    <property type="entry name" value="HTH_XRE"/>
    <property type="match status" value="1"/>
</dbReference>
<dbReference type="GO" id="GO:0005694">
    <property type="term" value="C:chromosome"/>
    <property type="evidence" value="ECO:0007669"/>
    <property type="project" value="TreeGrafter"/>
</dbReference>
<feature type="region of interest" description="Disordered" evidence="4">
    <location>
        <begin position="289"/>
        <end position="310"/>
    </location>
</feature>
<comment type="caution">
    <text evidence="6">The sequence shown here is derived from an EMBL/GenBank/DDBJ whole genome shotgun (WGS) entry which is preliminary data.</text>
</comment>
<evidence type="ECO:0000256" key="1">
    <source>
        <dbReference type="ARBA" id="ARBA00006295"/>
    </source>
</evidence>
<keyword evidence="7" id="KW-1185">Reference proteome</keyword>